<reference evidence="1" key="1">
    <citation type="submission" date="2019-03" db="EMBL/GenBank/DDBJ databases">
        <title>Single cell metagenomics reveals metabolic interactions within the superorganism composed of flagellate Streblomastix strix and complex community of Bacteroidetes bacteria on its surface.</title>
        <authorList>
            <person name="Treitli S.C."/>
            <person name="Kolisko M."/>
            <person name="Husnik F."/>
            <person name="Keeling P."/>
            <person name="Hampl V."/>
        </authorList>
    </citation>
    <scope>NUCLEOTIDE SEQUENCE</scope>
    <source>
        <strain evidence="1">STM</strain>
    </source>
</reference>
<protein>
    <submittedName>
        <fullName evidence="1">Uncharacterized protein</fullName>
    </submittedName>
</protein>
<dbReference type="EMBL" id="SNRY01004645">
    <property type="protein sequence ID" value="KAA6317080.1"/>
    <property type="molecule type" value="Genomic_DNA"/>
</dbReference>
<gene>
    <name evidence="1" type="ORF">EZS27_032711</name>
</gene>
<proteinExistence type="predicted"/>
<accession>A0A5J4Q7Q6</accession>
<dbReference type="AlphaFoldDB" id="A0A5J4Q7Q6"/>
<evidence type="ECO:0000313" key="1">
    <source>
        <dbReference type="EMBL" id="KAA6317080.1"/>
    </source>
</evidence>
<sequence length="56" mass="6585">MSSSGLLNRFFSGHGTDIEREAIGQNTSITHKYPKYRQRYKAWRLMRMNDESFGQS</sequence>
<comment type="caution">
    <text evidence="1">The sequence shown here is derived from an EMBL/GenBank/DDBJ whole genome shotgun (WGS) entry which is preliminary data.</text>
</comment>
<name>A0A5J4Q7Q6_9ZZZZ</name>
<organism evidence="1">
    <name type="scientific">termite gut metagenome</name>
    <dbReference type="NCBI Taxonomy" id="433724"/>
    <lineage>
        <taxon>unclassified sequences</taxon>
        <taxon>metagenomes</taxon>
        <taxon>organismal metagenomes</taxon>
    </lineage>
</organism>